<evidence type="ECO:0000259" key="1">
    <source>
        <dbReference type="Pfam" id="PF00668"/>
    </source>
</evidence>
<dbReference type="EMBL" id="JAVRFH010000368">
    <property type="protein sequence ID" value="MDT0616762.1"/>
    <property type="molecule type" value="Genomic_DNA"/>
</dbReference>
<dbReference type="InterPro" id="IPR001242">
    <property type="entry name" value="Condensation_dom"/>
</dbReference>
<organism evidence="2 3">
    <name type="scientific">Streptomyces lancefieldiae</name>
    <dbReference type="NCBI Taxonomy" id="3075520"/>
    <lineage>
        <taxon>Bacteria</taxon>
        <taxon>Bacillati</taxon>
        <taxon>Actinomycetota</taxon>
        <taxon>Actinomycetes</taxon>
        <taxon>Kitasatosporales</taxon>
        <taxon>Streptomycetaceae</taxon>
        <taxon>Streptomyces</taxon>
    </lineage>
</organism>
<gene>
    <name evidence="2" type="ORF">RM812_42555</name>
</gene>
<evidence type="ECO:0000313" key="3">
    <source>
        <dbReference type="Proteomes" id="UP001180724"/>
    </source>
</evidence>
<dbReference type="Gene3D" id="3.30.559.30">
    <property type="entry name" value="Nonribosomal peptide synthetase, condensation domain"/>
    <property type="match status" value="1"/>
</dbReference>
<keyword evidence="3" id="KW-1185">Reference proteome</keyword>
<feature type="domain" description="Condensation" evidence="1">
    <location>
        <begin position="2"/>
        <end position="140"/>
    </location>
</feature>
<feature type="non-terminal residue" evidence="2">
    <location>
        <position position="140"/>
    </location>
</feature>
<sequence>ELVGRVRDADLEAFAHQDVPFERLVEELNPARALARHPLFQVLLVKKDPTASGQAESMSGLHTEVVPVGTWVAKFDLTVGIEERYDSGAGPAGLLWTLGYASDLFDHATVERLARRLSVLLTALAHDPDQNLGAVDLLTD</sequence>
<dbReference type="Pfam" id="PF00668">
    <property type="entry name" value="Condensation"/>
    <property type="match status" value="1"/>
</dbReference>
<dbReference type="InterPro" id="IPR023213">
    <property type="entry name" value="CAT-like_dom_sf"/>
</dbReference>
<comment type="caution">
    <text evidence="2">The sequence shown here is derived from an EMBL/GenBank/DDBJ whole genome shotgun (WGS) entry which is preliminary data.</text>
</comment>
<dbReference type="Gene3D" id="3.30.559.10">
    <property type="entry name" value="Chloramphenicol acetyltransferase-like domain"/>
    <property type="match status" value="1"/>
</dbReference>
<dbReference type="Proteomes" id="UP001180724">
    <property type="component" value="Unassembled WGS sequence"/>
</dbReference>
<dbReference type="PANTHER" id="PTHR45398">
    <property type="match status" value="1"/>
</dbReference>
<name>A0ABU3B2S9_9ACTN</name>
<dbReference type="PANTHER" id="PTHR45398:SF1">
    <property type="entry name" value="ENZYME, PUTATIVE (JCVI)-RELATED"/>
    <property type="match status" value="1"/>
</dbReference>
<accession>A0ABU3B2S9</accession>
<protein>
    <submittedName>
        <fullName evidence="2">Condensation domain-containing protein</fullName>
    </submittedName>
</protein>
<dbReference type="SUPFAM" id="SSF52777">
    <property type="entry name" value="CoA-dependent acyltransferases"/>
    <property type="match status" value="1"/>
</dbReference>
<reference evidence="2" key="1">
    <citation type="submission" date="2024-05" db="EMBL/GenBank/DDBJ databases">
        <title>30 novel species of actinomycetes from the DSMZ collection.</title>
        <authorList>
            <person name="Nouioui I."/>
        </authorList>
    </citation>
    <scope>NUCLEOTIDE SEQUENCE</scope>
    <source>
        <strain evidence="2">DSM 40712</strain>
    </source>
</reference>
<evidence type="ECO:0000313" key="2">
    <source>
        <dbReference type="EMBL" id="MDT0616762.1"/>
    </source>
</evidence>
<proteinExistence type="predicted"/>
<feature type="non-terminal residue" evidence="2">
    <location>
        <position position="1"/>
    </location>
</feature>
<dbReference type="RefSeq" id="WP_311586416.1">
    <property type="nucleotide sequence ID" value="NZ_JAVRFH010000368.1"/>
</dbReference>